<proteinExistence type="predicted"/>
<protein>
    <submittedName>
        <fullName evidence="1">Uncharacterized protein</fullName>
    </submittedName>
</protein>
<evidence type="ECO:0000313" key="1">
    <source>
        <dbReference type="EMBL" id="KAA3469490.1"/>
    </source>
</evidence>
<organism evidence="1 2">
    <name type="scientific">Gossypium australe</name>
    <dbReference type="NCBI Taxonomy" id="47621"/>
    <lineage>
        <taxon>Eukaryota</taxon>
        <taxon>Viridiplantae</taxon>
        <taxon>Streptophyta</taxon>
        <taxon>Embryophyta</taxon>
        <taxon>Tracheophyta</taxon>
        <taxon>Spermatophyta</taxon>
        <taxon>Magnoliopsida</taxon>
        <taxon>eudicotyledons</taxon>
        <taxon>Gunneridae</taxon>
        <taxon>Pentapetalae</taxon>
        <taxon>rosids</taxon>
        <taxon>malvids</taxon>
        <taxon>Malvales</taxon>
        <taxon>Malvaceae</taxon>
        <taxon>Malvoideae</taxon>
        <taxon>Gossypium</taxon>
    </lineage>
</organism>
<sequence length="93" mass="11074">MIQNNLQVRGTMTDDANQHLKWVTDDAIRLRLILFSLNDNVFLGTRIKYRMERACGKVFAQILPYYENYPMRKRYFQLQIDGRKELLQSLGAF</sequence>
<keyword evidence="2" id="KW-1185">Reference proteome</keyword>
<reference evidence="2" key="1">
    <citation type="journal article" date="2019" name="Plant Biotechnol. J.">
        <title>Genome sequencing of the Australian wild diploid species Gossypium australe highlights disease resistance and delayed gland morphogenesis.</title>
        <authorList>
            <person name="Cai Y."/>
            <person name="Cai X."/>
            <person name="Wang Q."/>
            <person name="Wang P."/>
            <person name="Zhang Y."/>
            <person name="Cai C."/>
            <person name="Xu Y."/>
            <person name="Wang K."/>
            <person name="Zhou Z."/>
            <person name="Wang C."/>
            <person name="Geng S."/>
            <person name="Li B."/>
            <person name="Dong Q."/>
            <person name="Hou Y."/>
            <person name="Wang H."/>
            <person name="Ai P."/>
            <person name="Liu Z."/>
            <person name="Yi F."/>
            <person name="Sun M."/>
            <person name="An G."/>
            <person name="Cheng J."/>
            <person name="Zhang Y."/>
            <person name="Shi Q."/>
            <person name="Xie Y."/>
            <person name="Shi X."/>
            <person name="Chang Y."/>
            <person name="Huang F."/>
            <person name="Chen Y."/>
            <person name="Hong S."/>
            <person name="Mi L."/>
            <person name="Sun Q."/>
            <person name="Zhang L."/>
            <person name="Zhou B."/>
            <person name="Peng R."/>
            <person name="Zhang X."/>
            <person name="Liu F."/>
        </authorList>
    </citation>
    <scope>NUCLEOTIDE SEQUENCE [LARGE SCALE GENOMIC DNA]</scope>
    <source>
        <strain evidence="2">cv. PA1801</strain>
    </source>
</reference>
<name>A0A5B6VJV5_9ROSI</name>
<dbReference type="AlphaFoldDB" id="A0A5B6VJV5"/>
<gene>
    <name evidence="1" type="ORF">EPI10_015273</name>
</gene>
<evidence type="ECO:0000313" key="2">
    <source>
        <dbReference type="Proteomes" id="UP000325315"/>
    </source>
</evidence>
<dbReference type="EMBL" id="SMMG02000006">
    <property type="protein sequence ID" value="KAA3469490.1"/>
    <property type="molecule type" value="Genomic_DNA"/>
</dbReference>
<dbReference type="Proteomes" id="UP000325315">
    <property type="component" value="Unassembled WGS sequence"/>
</dbReference>
<comment type="caution">
    <text evidence="1">The sequence shown here is derived from an EMBL/GenBank/DDBJ whole genome shotgun (WGS) entry which is preliminary data.</text>
</comment>
<accession>A0A5B6VJV5</accession>